<evidence type="ECO:0000313" key="1">
    <source>
        <dbReference type="EMBL" id="QHU09350.1"/>
    </source>
</evidence>
<evidence type="ECO:0008006" key="2">
    <source>
        <dbReference type="Google" id="ProtNLM"/>
    </source>
</evidence>
<organism evidence="1">
    <name type="scientific">viral metagenome</name>
    <dbReference type="NCBI Taxonomy" id="1070528"/>
    <lineage>
        <taxon>unclassified sequences</taxon>
        <taxon>metagenomes</taxon>
        <taxon>organismal metagenomes</taxon>
    </lineage>
</organism>
<sequence>MKYKDIYIFIFMDTIDCLEEFDFWKELNKDERIEEKHCLISKEPLTIHALTLPCGHTFNYAPLCREIVKLKYPTSTFKSPLCLKRNQIRCPYCRTIINQLLPRLPMYDLNLPKNICSNTNCIPMKPCEYVFKRGKRCGETCNQPSGFISEQGITCLQHYTKKMKKE</sequence>
<name>A0A6C0JXB2_9ZZZZ</name>
<reference evidence="1" key="1">
    <citation type="journal article" date="2020" name="Nature">
        <title>Giant virus diversity and host interactions through global metagenomics.</title>
        <authorList>
            <person name="Schulz F."/>
            <person name="Roux S."/>
            <person name="Paez-Espino D."/>
            <person name="Jungbluth S."/>
            <person name="Walsh D.A."/>
            <person name="Denef V.J."/>
            <person name="McMahon K.D."/>
            <person name="Konstantinidis K.T."/>
            <person name="Eloe-Fadrosh E.A."/>
            <person name="Kyrpides N.C."/>
            <person name="Woyke T."/>
        </authorList>
    </citation>
    <scope>NUCLEOTIDE SEQUENCE</scope>
    <source>
        <strain evidence="1">GVMAG-S-1074260-58</strain>
    </source>
</reference>
<protein>
    <recommendedName>
        <fullName evidence="2">RING-type domain-containing protein</fullName>
    </recommendedName>
</protein>
<accession>A0A6C0JXB2</accession>
<proteinExistence type="predicted"/>
<dbReference type="AlphaFoldDB" id="A0A6C0JXB2"/>
<dbReference type="EMBL" id="MN740709">
    <property type="protein sequence ID" value="QHU09350.1"/>
    <property type="molecule type" value="Genomic_DNA"/>
</dbReference>